<keyword evidence="3" id="KW-1185">Reference proteome</keyword>
<protein>
    <submittedName>
        <fullName evidence="2">Transcriptional regulator</fullName>
    </submittedName>
</protein>
<dbReference type="RefSeq" id="WP_034774598.1">
    <property type="nucleotide sequence ID" value="NZ_JPER01000001.1"/>
</dbReference>
<proteinExistence type="predicted"/>
<dbReference type="InterPro" id="IPR025979">
    <property type="entry name" value="ChrR-like_cupin_dom"/>
</dbReference>
<feature type="domain" description="ChrR-like cupin" evidence="1">
    <location>
        <begin position="133"/>
        <end position="198"/>
    </location>
</feature>
<dbReference type="InterPro" id="IPR041916">
    <property type="entry name" value="Anti_sigma_zinc_sf"/>
</dbReference>
<dbReference type="eggNOG" id="COG3806">
    <property type="taxonomic scope" value="Bacteria"/>
</dbReference>
<dbReference type="Gene3D" id="2.60.120.10">
    <property type="entry name" value="Jelly Rolls"/>
    <property type="match status" value="1"/>
</dbReference>
<dbReference type="EMBL" id="JPER01000001">
    <property type="protein sequence ID" value="KFZ31987.1"/>
    <property type="molecule type" value="Genomic_DNA"/>
</dbReference>
<dbReference type="InterPro" id="IPR014710">
    <property type="entry name" value="RmlC-like_jellyroll"/>
</dbReference>
<evidence type="ECO:0000259" key="1">
    <source>
        <dbReference type="Pfam" id="PF12973"/>
    </source>
</evidence>
<comment type="caution">
    <text evidence="2">The sequence shown here is derived from an EMBL/GenBank/DDBJ whole genome shotgun (WGS) entry which is preliminary data.</text>
</comment>
<evidence type="ECO:0000313" key="3">
    <source>
        <dbReference type="Proteomes" id="UP000054363"/>
    </source>
</evidence>
<dbReference type="OrthoDB" id="2988517at2"/>
<accession>A0A094IY11</accession>
<organism evidence="2 3">
    <name type="scientific">Pseudidiomarina salinarum</name>
    <dbReference type="NCBI Taxonomy" id="435908"/>
    <lineage>
        <taxon>Bacteria</taxon>
        <taxon>Pseudomonadati</taxon>
        <taxon>Pseudomonadota</taxon>
        <taxon>Gammaproteobacteria</taxon>
        <taxon>Alteromonadales</taxon>
        <taxon>Idiomarinaceae</taxon>
        <taxon>Pseudidiomarina</taxon>
    </lineage>
</organism>
<dbReference type="SUPFAM" id="SSF51182">
    <property type="entry name" value="RmlC-like cupins"/>
    <property type="match status" value="1"/>
</dbReference>
<sequence>MIKFHPSEQQLVEYVAGDLSAAMLITVGTHIDMCPHCQGHVQDIEEQLSQRLFGDPMAAPASWSANLDMMVDAIIKSPAPAHRSLDDSDNYLFLEGKRFELPATLARNYHRIGSWHKMLGKMWRAPVNLGSDEVLNFIYMGSGAQVPEHTHKGHEATLVINGVFVDETDEYRDGDFVLLDGSHKHTPQTQQEDCLTLATLDAPLHFTSGLSRLLNPFSSLFFK</sequence>
<dbReference type="AlphaFoldDB" id="A0A094IY11"/>
<reference evidence="2 3" key="1">
    <citation type="submission" date="2014-06" db="EMBL/GenBank/DDBJ databases">
        <title>The draft genome sequence of Idiomarina salinarum ISL-52.</title>
        <authorList>
            <person name="Du J."/>
            <person name="Shao Z."/>
        </authorList>
    </citation>
    <scope>NUCLEOTIDE SEQUENCE [LARGE SCALE GENOMIC DNA]</scope>
    <source>
        <strain evidence="2 3">ISL-52</strain>
    </source>
</reference>
<dbReference type="InterPro" id="IPR012807">
    <property type="entry name" value="Anti-sigma_ChrR"/>
</dbReference>
<dbReference type="Pfam" id="PF12973">
    <property type="entry name" value="Cupin_7"/>
    <property type="match status" value="1"/>
</dbReference>
<dbReference type="CDD" id="cd20301">
    <property type="entry name" value="cupin_ChrR"/>
    <property type="match status" value="1"/>
</dbReference>
<dbReference type="NCBIfam" id="TIGR02451">
    <property type="entry name" value="anti_sig_ChrR"/>
    <property type="match status" value="1"/>
</dbReference>
<name>A0A094IY11_9GAMM</name>
<evidence type="ECO:0000313" key="2">
    <source>
        <dbReference type="EMBL" id="KFZ31987.1"/>
    </source>
</evidence>
<dbReference type="STRING" id="435908.IDSA_04735"/>
<dbReference type="Proteomes" id="UP000054363">
    <property type="component" value="Unassembled WGS sequence"/>
</dbReference>
<dbReference type="InterPro" id="IPR011051">
    <property type="entry name" value="RmlC_Cupin_sf"/>
</dbReference>
<dbReference type="Gene3D" id="1.10.10.1320">
    <property type="entry name" value="Anti-sigma factor, zinc-finger domain"/>
    <property type="match status" value="1"/>
</dbReference>
<gene>
    <name evidence="2" type="ORF">IDSA_04735</name>
</gene>